<dbReference type="PANTHER" id="PTHR20854:SF4">
    <property type="entry name" value="INOSITOL-1-MONOPHOSPHATASE-RELATED"/>
    <property type="match status" value="1"/>
</dbReference>
<evidence type="ECO:0000256" key="2">
    <source>
        <dbReference type="ARBA" id="ARBA00022801"/>
    </source>
</evidence>
<dbReference type="Proteomes" id="UP001595868">
    <property type="component" value="Unassembled WGS sequence"/>
</dbReference>
<keyword evidence="1" id="KW-0479">Metal-binding</keyword>
<dbReference type="InterPro" id="IPR020583">
    <property type="entry name" value="Inositol_monoP_metal-BS"/>
</dbReference>
<keyword evidence="2" id="KW-0378">Hydrolase</keyword>
<dbReference type="RefSeq" id="WP_377544951.1">
    <property type="nucleotide sequence ID" value="NZ_JBHSBN010000007.1"/>
</dbReference>
<reference evidence="5" key="1">
    <citation type="journal article" date="2019" name="Int. J. Syst. Evol. Microbiol.">
        <title>The Global Catalogue of Microorganisms (GCM) 10K type strain sequencing project: providing services to taxonomists for standard genome sequencing and annotation.</title>
        <authorList>
            <consortium name="The Broad Institute Genomics Platform"/>
            <consortium name="The Broad Institute Genome Sequencing Center for Infectious Disease"/>
            <person name="Wu L."/>
            <person name="Ma J."/>
        </authorList>
    </citation>
    <scope>NUCLEOTIDE SEQUENCE [LARGE SCALE GENOMIC DNA]</scope>
    <source>
        <strain evidence="5">2902at01</strain>
    </source>
</reference>
<evidence type="ECO:0000256" key="3">
    <source>
        <dbReference type="ARBA" id="ARBA00022842"/>
    </source>
</evidence>
<dbReference type="Gene3D" id="3.40.190.80">
    <property type="match status" value="1"/>
</dbReference>
<dbReference type="Pfam" id="PF00459">
    <property type="entry name" value="Inositol_P"/>
    <property type="match status" value="1"/>
</dbReference>
<dbReference type="EMBL" id="JBHSBN010000007">
    <property type="protein sequence ID" value="MFC4106724.1"/>
    <property type="molecule type" value="Genomic_DNA"/>
</dbReference>
<evidence type="ECO:0000313" key="4">
    <source>
        <dbReference type="EMBL" id="MFC4106724.1"/>
    </source>
</evidence>
<organism evidence="4 5">
    <name type="scientific">Micromonospora zhanjiangensis</name>
    <dbReference type="NCBI Taxonomy" id="1522057"/>
    <lineage>
        <taxon>Bacteria</taxon>
        <taxon>Bacillati</taxon>
        <taxon>Actinomycetota</taxon>
        <taxon>Actinomycetes</taxon>
        <taxon>Micromonosporales</taxon>
        <taxon>Micromonosporaceae</taxon>
        <taxon>Micromonospora</taxon>
    </lineage>
</organism>
<dbReference type="CDD" id="cd01637">
    <property type="entry name" value="IMPase_like"/>
    <property type="match status" value="1"/>
</dbReference>
<sequence>MTTNLIEEVGALLRKAAANAIMPSFRRLDDDEIEEKSPGQLVTVADRRAEQIIGDGLRALLPGSVVVGEEGVAEDAGQLEHLRESGPVWLVDPLDGTSNFTAGRPPFAVMVALRRDGVTRTGWILDPLTDSLLVADEHRGAYLDGAAVRLPQAGPPAADLRGALRARILPDAMRDSVGEHGDRIGALLSGRHCAAQEYRDIVTGVQHFAVFWRTLPWDHTAGVLLVEEAGGVARRFDGGRYDPADDRRGLLVAANEEIWTTVQEVLGATD</sequence>
<dbReference type="SUPFAM" id="SSF56655">
    <property type="entry name" value="Carbohydrate phosphatase"/>
    <property type="match status" value="1"/>
</dbReference>
<dbReference type="Gene3D" id="3.30.540.10">
    <property type="entry name" value="Fructose-1,6-Bisphosphatase, subunit A, domain 1"/>
    <property type="match status" value="1"/>
</dbReference>
<name>A0ABV8KL40_9ACTN</name>
<protein>
    <submittedName>
        <fullName evidence="4">Inositol monophosphatase family protein</fullName>
    </submittedName>
</protein>
<accession>A0ABV8KL40</accession>
<evidence type="ECO:0000313" key="5">
    <source>
        <dbReference type="Proteomes" id="UP001595868"/>
    </source>
</evidence>
<dbReference type="PRINTS" id="PR00377">
    <property type="entry name" value="IMPHPHTASES"/>
</dbReference>
<keyword evidence="5" id="KW-1185">Reference proteome</keyword>
<dbReference type="PANTHER" id="PTHR20854">
    <property type="entry name" value="INOSITOL MONOPHOSPHATASE"/>
    <property type="match status" value="1"/>
</dbReference>
<dbReference type="PROSITE" id="PS00629">
    <property type="entry name" value="IMP_1"/>
    <property type="match status" value="1"/>
</dbReference>
<keyword evidence="3" id="KW-0460">Magnesium</keyword>
<gene>
    <name evidence="4" type="ORF">ACFOX0_12390</name>
</gene>
<evidence type="ECO:0000256" key="1">
    <source>
        <dbReference type="ARBA" id="ARBA00022723"/>
    </source>
</evidence>
<proteinExistence type="predicted"/>
<dbReference type="InterPro" id="IPR000760">
    <property type="entry name" value="Inositol_monophosphatase-like"/>
</dbReference>
<comment type="caution">
    <text evidence="4">The sequence shown here is derived from an EMBL/GenBank/DDBJ whole genome shotgun (WGS) entry which is preliminary data.</text>
</comment>